<comment type="caution">
    <text evidence="1">The sequence shown here is derived from an EMBL/GenBank/DDBJ whole genome shotgun (WGS) entry which is preliminary data.</text>
</comment>
<protein>
    <submittedName>
        <fullName evidence="1">Uncharacterized protein</fullName>
    </submittedName>
</protein>
<accession>A0ABR1S8T5</accession>
<dbReference type="Proteomes" id="UP001396898">
    <property type="component" value="Unassembled WGS sequence"/>
</dbReference>
<evidence type="ECO:0000313" key="2">
    <source>
        <dbReference type="Proteomes" id="UP001396898"/>
    </source>
</evidence>
<proteinExistence type="predicted"/>
<name>A0ABR1S8T5_9PEZI</name>
<evidence type="ECO:0000313" key="1">
    <source>
        <dbReference type="EMBL" id="KAK8027763.1"/>
    </source>
</evidence>
<keyword evidence="2" id="KW-1185">Reference proteome</keyword>
<reference evidence="1 2" key="1">
    <citation type="submission" date="2023-01" db="EMBL/GenBank/DDBJ databases">
        <title>Analysis of 21 Apiospora genomes using comparative genomics revels a genus with tremendous synthesis potential of carbohydrate active enzymes and secondary metabolites.</title>
        <authorList>
            <person name="Sorensen T."/>
        </authorList>
    </citation>
    <scope>NUCLEOTIDE SEQUENCE [LARGE SCALE GENOMIC DNA]</scope>
    <source>
        <strain evidence="1 2">CBS 20057</strain>
    </source>
</reference>
<gene>
    <name evidence="1" type="ORF">PG991_004819</name>
</gene>
<organism evidence="1 2">
    <name type="scientific">Apiospora marii</name>
    <dbReference type="NCBI Taxonomy" id="335849"/>
    <lineage>
        <taxon>Eukaryota</taxon>
        <taxon>Fungi</taxon>
        <taxon>Dikarya</taxon>
        <taxon>Ascomycota</taxon>
        <taxon>Pezizomycotina</taxon>
        <taxon>Sordariomycetes</taxon>
        <taxon>Xylariomycetidae</taxon>
        <taxon>Amphisphaeriales</taxon>
        <taxon>Apiosporaceae</taxon>
        <taxon>Apiospora</taxon>
    </lineage>
</organism>
<sequence>MWNSIIFSFEGPDAGRLASSAVRVEGMRVVVVALDPRVHPYHGRRQVEEGILWYAQAVNHQAGDG</sequence>
<dbReference type="EMBL" id="JAQQWI010000007">
    <property type="protein sequence ID" value="KAK8027763.1"/>
    <property type="molecule type" value="Genomic_DNA"/>
</dbReference>